<name>A0AC35TX35_9BILA</name>
<evidence type="ECO:0000313" key="1">
    <source>
        <dbReference type="Proteomes" id="UP000095286"/>
    </source>
</evidence>
<proteinExistence type="predicted"/>
<dbReference type="WBParaSite" id="RSKR_0000535225.1">
    <property type="protein sequence ID" value="RSKR_0000535225.1"/>
    <property type="gene ID" value="RSKR_0000535225"/>
</dbReference>
<evidence type="ECO:0000313" key="2">
    <source>
        <dbReference type="WBParaSite" id="RSKR_0000535225.1"/>
    </source>
</evidence>
<dbReference type="Proteomes" id="UP000095286">
    <property type="component" value="Unplaced"/>
</dbReference>
<organism evidence="1 2">
    <name type="scientific">Rhabditophanes sp. KR3021</name>
    <dbReference type="NCBI Taxonomy" id="114890"/>
    <lineage>
        <taxon>Eukaryota</taxon>
        <taxon>Metazoa</taxon>
        <taxon>Ecdysozoa</taxon>
        <taxon>Nematoda</taxon>
        <taxon>Chromadorea</taxon>
        <taxon>Rhabditida</taxon>
        <taxon>Tylenchina</taxon>
        <taxon>Panagrolaimomorpha</taxon>
        <taxon>Strongyloidoidea</taxon>
        <taxon>Alloionematidae</taxon>
        <taxon>Rhabditophanes</taxon>
    </lineage>
</organism>
<sequence>MVSHAKRRLFLACPCKKQKLPPKELIKVVRDDHSLAKMFIIRPFNRNLILNELDTSLGWRSTNLHQVFELEPTSLIKLRTGVAPHSFTITSCSGISSDDISQIIVFNDIGLDSNFMNKYKPTVIISQLQTNYREFNG</sequence>
<reference evidence="2" key="1">
    <citation type="submission" date="2016-11" db="UniProtKB">
        <authorList>
            <consortium name="WormBaseParasite"/>
        </authorList>
    </citation>
    <scope>IDENTIFICATION</scope>
    <source>
        <strain evidence="2">KR3021</strain>
    </source>
</reference>
<accession>A0AC35TX35</accession>
<protein>
    <submittedName>
        <fullName evidence="2">F-box domain-containing protein</fullName>
    </submittedName>
</protein>